<proteinExistence type="predicted"/>
<organism evidence="1 2">
    <name type="scientific">Rhodobacter lacus</name>
    <dbReference type="NCBI Taxonomy" id="1641972"/>
    <lineage>
        <taxon>Bacteria</taxon>
        <taxon>Pseudomonadati</taxon>
        <taxon>Pseudomonadota</taxon>
        <taxon>Alphaproteobacteria</taxon>
        <taxon>Rhodobacterales</taxon>
        <taxon>Rhodobacter group</taxon>
        <taxon>Rhodobacter</taxon>
    </lineage>
</organism>
<dbReference type="RefSeq" id="WP_377388748.1">
    <property type="nucleotide sequence ID" value="NZ_JBHUIX010000005.1"/>
</dbReference>
<dbReference type="EMBL" id="JBHUIX010000005">
    <property type="protein sequence ID" value="MFD2173880.1"/>
    <property type="molecule type" value="Genomic_DNA"/>
</dbReference>
<accession>A0ABW5A7Q1</accession>
<sequence length="137" mass="15128">MGVFPEIIALIDAGLEDREELPGLDRLSSMAEEVLVAWLLAQGQPVPREEVEGSWLLGLHRQGARANPSFNACRETCREIVFRRNVALLYPEEAAHAHRLMAMVVKHLALFVGGKLEQTGLGEFCCSARPLHAAEVE</sequence>
<evidence type="ECO:0000313" key="2">
    <source>
        <dbReference type="Proteomes" id="UP001597413"/>
    </source>
</evidence>
<comment type="caution">
    <text evidence="1">The sequence shown here is derived from an EMBL/GenBank/DDBJ whole genome shotgun (WGS) entry which is preliminary data.</text>
</comment>
<keyword evidence="2" id="KW-1185">Reference proteome</keyword>
<gene>
    <name evidence="1" type="ORF">ACFSM0_07245</name>
</gene>
<reference evidence="2" key="1">
    <citation type="journal article" date="2019" name="Int. J. Syst. Evol. Microbiol.">
        <title>The Global Catalogue of Microorganisms (GCM) 10K type strain sequencing project: providing services to taxonomists for standard genome sequencing and annotation.</title>
        <authorList>
            <consortium name="The Broad Institute Genomics Platform"/>
            <consortium name="The Broad Institute Genome Sequencing Center for Infectious Disease"/>
            <person name="Wu L."/>
            <person name="Ma J."/>
        </authorList>
    </citation>
    <scope>NUCLEOTIDE SEQUENCE [LARGE SCALE GENOMIC DNA]</scope>
    <source>
        <strain evidence="2">CCUG 55131</strain>
    </source>
</reference>
<name>A0ABW5A7Q1_9RHOB</name>
<dbReference type="Proteomes" id="UP001597413">
    <property type="component" value="Unassembled WGS sequence"/>
</dbReference>
<evidence type="ECO:0000313" key="1">
    <source>
        <dbReference type="EMBL" id="MFD2173880.1"/>
    </source>
</evidence>
<protein>
    <submittedName>
        <fullName evidence="1">Uncharacterized protein</fullName>
    </submittedName>
</protein>